<dbReference type="SUPFAM" id="SSF47384">
    <property type="entry name" value="Homodimeric domain of signal transducing histidine kinase"/>
    <property type="match status" value="1"/>
</dbReference>
<feature type="domain" description="PAC" evidence="20">
    <location>
        <begin position="125"/>
        <end position="177"/>
    </location>
</feature>
<dbReference type="InterPro" id="IPR005467">
    <property type="entry name" value="His_kinase_dom"/>
</dbReference>
<dbReference type="SMART" id="SM00086">
    <property type="entry name" value="PAC"/>
    <property type="match status" value="2"/>
</dbReference>
<reference evidence="22 23" key="1">
    <citation type="submission" date="2016-08" db="EMBL/GenBank/DDBJ databases">
        <authorList>
            <person name="Seilhamer J.J."/>
        </authorList>
    </citation>
    <scope>NUCLEOTIDE SEQUENCE [LARGE SCALE GENOMIC DNA]</scope>
    <source>
        <strain evidence="22 23">A37T2</strain>
    </source>
</reference>
<keyword evidence="6 15" id="KW-0597">Phosphoprotein</keyword>
<dbReference type="SUPFAM" id="SSF47226">
    <property type="entry name" value="Histidine-containing phosphotransfer domain, HPT domain"/>
    <property type="match status" value="1"/>
</dbReference>
<dbReference type="PANTHER" id="PTHR43047">
    <property type="entry name" value="TWO-COMPONENT HISTIDINE PROTEIN KINASE"/>
    <property type="match status" value="1"/>
</dbReference>
<organism evidence="22 23">
    <name type="scientific">Chitinophaga costaii</name>
    <dbReference type="NCBI Taxonomy" id="1335309"/>
    <lineage>
        <taxon>Bacteria</taxon>
        <taxon>Pseudomonadati</taxon>
        <taxon>Bacteroidota</taxon>
        <taxon>Chitinophagia</taxon>
        <taxon>Chitinophagales</taxon>
        <taxon>Chitinophagaceae</taxon>
        <taxon>Chitinophaga</taxon>
    </lineage>
</organism>
<evidence type="ECO:0000313" key="22">
    <source>
        <dbReference type="EMBL" id="SCC20635.1"/>
    </source>
</evidence>
<keyword evidence="7" id="KW-0808">Transferase</keyword>
<dbReference type="Gene3D" id="3.40.50.2300">
    <property type="match status" value="1"/>
</dbReference>
<evidence type="ECO:0000256" key="4">
    <source>
        <dbReference type="ARBA" id="ARBA00022475"/>
    </source>
</evidence>
<dbReference type="Pfam" id="PF00072">
    <property type="entry name" value="Response_reg"/>
    <property type="match status" value="1"/>
</dbReference>
<dbReference type="InterPro" id="IPR001610">
    <property type="entry name" value="PAC"/>
</dbReference>
<dbReference type="SUPFAM" id="SSF55785">
    <property type="entry name" value="PYP-like sensor domain (PAS domain)"/>
    <property type="match status" value="3"/>
</dbReference>
<accession>A0A1C4CNG0</accession>
<name>A0A1C4CNG0_9BACT</name>
<dbReference type="EC" id="2.7.13.3" evidence="3"/>
<dbReference type="InterPro" id="IPR003594">
    <property type="entry name" value="HATPase_dom"/>
</dbReference>
<keyword evidence="12" id="KW-1133">Transmembrane helix</keyword>
<evidence type="ECO:0000256" key="10">
    <source>
        <dbReference type="ARBA" id="ARBA00022777"/>
    </source>
</evidence>
<evidence type="ECO:0000259" key="21">
    <source>
        <dbReference type="PROSITE" id="PS50894"/>
    </source>
</evidence>
<dbReference type="STRING" id="1335309.GA0116948_104216"/>
<dbReference type="CDD" id="cd00082">
    <property type="entry name" value="HisKA"/>
    <property type="match status" value="1"/>
</dbReference>
<dbReference type="NCBIfam" id="TIGR00229">
    <property type="entry name" value="sensory_box"/>
    <property type="match status" value="2"/>
</dbReference>
<dbReference type="CDD" id="cd00130">
    <property type="entry name" value="PAS"/>
    <property type="match status" value="2"/>
</dbReference>
<evidence type="ECO:0000256" key="16">
    <source>
        <dbReference type="SAM" id="Coils"/>
    </source>
</evidence>
<dbReference type="CDD" id="cd16922">
    <property type="entry name" value="HATPase_EvgS-ArcB-TorS-like"/>
    <property type="match status" value="1"/>
</dbReference>
<dbReference type="CDD" id="cd17546">
    <property type="entry name" value="REC_hyHK_CKI1_RcsC-like"/>
    <property type="match status" value="1"/>
</dbReference>
<dbReference type="SMART" id="SM00091">
    <property type="entry name" value="PAS"/>
    <property type="match status" value="3"/>
</dbReference>
<evidence type="ECO:0000256" key="2">
    <source>
        <dbReference type="ARBA" id="ARBA00004429"/>
    </source>
</evidence>
<evidence type="ECO:0000256" key="6">
    <source>
        <dbReference type="ARBA" id="ARBA00022553"/>
    </source>
</evidence>
<dbReference type="FunFam" id="1.10.287.130:FF:000003">
    <property type="entry name" value="Histidine kinase"/>
    <property type="match status" value="1"/>
</dbReference>
<feature type="domain" description="Histidine kinase" evidence="17">
    <location>
        <begin position="457"/>
        <end position="677"/>
    </location>
</feature>
<dbReference type="InterPro" id="IPR036641">
    <property type="entry name" value="HPT_dom_sf"/>
</dbReference>
<dbReference type="RefSeq" id="WP_089710901.1">
    <property type="nucleotide sequence ID" value="NZ_FMAR01000004.1"/>
</dbReference>
<feature type="modified residue" description="Phosphohistidine" evidence="14">
    <location>
        <position position="889"/>
    </location>
</feature>
<dbReference type="OrthoDB" id="9811889at2"/>
<keyword evidence="13" id="KW-0472">Membrane</keyword>
<evidence type="ECO:0000256" key="1">
    <source>
        <dbReference type="ARBA" id="ARBA00000085"/>
    </source>
</evidence>
<evidence type="ECO:0000256" key="15">
    <source>
        <dbReference type="PROSITE-ProRule" id="PRU00169"/>
    </source>
</evidence>
<dbReference type="Proteomes" id="UP000242818">
    <property type="component" value="Unassembled WGS sequence"/>
</dbReference>
<dbReference type="PROSITE" id="PS50110">
    <property type="entry name" value="RESPONSE_REGULATORY"/>
    <property type="match status" value="1"/>
</dbReference>
<gene>
    <name evidence="22" type="ORF">GA0116948_104216</name>
</gene>
<keyword evidence="9" id="KW-0547">Nucleotide-binding</keyword>
<dbReference type="Gene3D" id="3.30.565.10">
    <property type="entry name" value="Histidine kinase-like ATPase, C-terminal domain"/>
    <property type="match status" value="1"/>
</dbReference>
<dbReference type="InterPro" id="IPR011006">
    <property type="entry name" value="CheY-like_superfamily"/>
</dbReference>
<comment type="subcellular location">
    <subcellularLocation>
        <location evidence="2">Cell inner membrane</location>
        <topology evidence="2">Multi-pass membrane protein</topology>
    </subcellularLocation>
</comment>
<dbReference type="GO" id="GO:0000155">
    <property type="term" value="F:phosphorelay sensor kinase activity"/>
    <property type="evidence" value="ECO:0007669"/>
    <property type="project" value="InterPro"/>
</dbReference>
<evidence type="ECO:0000259" key="18">
    <source>
        <dbReference type="PROSITE" id="PS50110"/>
    </source>
</evidence>
<proteinExistence type="predicted"/>
<dbReference type="GO" id="GO:0005886">
    <property type="term" value="C:plasma membrane"/>
    <property type="evidence" value="ECO:0007669"/>
    <property type="project" value="UniProtKB-SubCell"/>
</dbReference>
<feature type="domain" description="PAS" evidence="19">
    <location>
        <begin position="49"/>
        <end position="126"/>
    </location>
</feature>
<dbReference type="InterPro" id="IPR003661">
    <property type="entry name" value="HisK_dim/P_dom"/>
</dbReference>
<dbReference type="Pfam" id="PF13426">
    <property type="entry name" value="PAS_9"/>
    <property type="match status" value="2"/>
</dbReference>
<dbReference type="InterPro" id="IPR000014">
    <property type="entry name" value="PAS"/>
</dbReference>
<dbReference type="SMART" id="SM00387">
    <property type="entry name" value="HATPase_c"/>
    <property type="match status" value="1"/>
</dbReference>
<evidence type="ECO:0000259" key="20">
    <source>
        <dbReference type="PROSITE" id="PS50113"/>
    </source>
</evidence>
<protein>
    <recommendedName>
        <fullName evidence="3">histidine kinase</fullName>
        <ecNumber evidence="3">2.7.13.3</ecNumber>
    </recommendedName>
</protein>
<dbReference type="Gene3D" id="3.30.450.20">
    <property type="entry name" value="PAS domain"/>
    <property type="match status" value="3"/>
</dbReference>
<evidence type="ECO:0000256" key="14">
    <source>
        <dbReference type="PROSITE-ProRule" id="PRU00110"/>
    </source>
</evidence>
<feature type="domain" description="Response regulatory" evidence="18">
    <location>
        <begin position="699"/>
        <end position="814"/>
    </location>
</feature>
<keyword evidence="16" id="KW-0175">Coiled coil</keyword>
<dbReference type="InterPro" id="IPR036890">
    <property type="entry name" value="HATPase_C_sf"/>
</dbReference>
<dbReference type="InterPro" id="IPR035965">
    <property type="entry name" value="PAS-like_dom_sf"/>
</dbReference>
<dbReference type="SUPFAM" id="SSF52172">
    <property type="entry name" value="CheY-like"/>
    <property type="match status" value="1"/>
</dbReference>
<dbReference type="PROSITE" id="PS50113">
    <property type="entry name" value="PAC"/>
    <property type="match status" value="2"/>
</dbReference>
<evidence type="ECO:0000313" key="23">
    <source>
        <dbReference type="Proteomes" id="UP000242818"/>
    </source>
</evidence>
<dbReference type="PRINTS" id="PR00344">
    <property type="entry name" value="BCTRLSENSOR"/>
</dbReference>
<keyword evidence="11" id="KW-0067">ATP-binding</keyword>
<dbReference type="Pfam" id="PF13188">
    <property type="entry name" value="PAS_8"/>
    <property type="match status" value="1"/>
</dbReference>
<dbReference type="AlphaFoldDB" id="A0A1C4CNG0"/>
<dbReference type="InterPro" id="IPR000700">
    <property type="entry name" value="PAS-assoc_C"/>
</dbReference>
<dbReference type="Gene3D" id="1.20.120.160">
    <property type="entry name" value="HPT domain"/>
    <property type="match status" value="1"/>
</dbReference>
<keyword evidence="10" id="KW-0418">Kinase</keyword>
<comment type="catalytic activity">
    <reaction evidence="1">
        <text>ATP + protein L-histidine = ADP + protein N-phospho-L-histidine.</text>
        <dbReference type="EC" id="2.7.13.3"/>
    </reaction>
</comment>
<dbReference type="PROSITE" id="PS50109">
    <property type="entry name" value="HIS_KIN"/>
    <property type="match status" value="1"/>
</dbReference>
<dbReference type="InterPro" id="IPR036097">
    <property type="entry name" value="HisK_dim/P_sf"/>
</dbReference>
<evidence type="ECO:0000256" key="5">
    <source>
        <dbReference type="ARBA" id="ARBA00022519"/>
    </source>
</evidence>
<dbReference type="EMBL" id="FMAR01000004">
    <property type="protein sequence ID" value="SCC20635.1"/>
    <property type="molecule type" value="Genomic_DNA"/>
</dbReference>
<evidence type="ECO:0000256" key="9">
    <source>
        <dbReference type="ARBA" id="ARBA00022741"/>
    </source>
</evidence>
<dbReference type="FunFam" id="3.30.565.10:FF:000010">
    <property type="entry name" value="Sensor histidine kinase RcsC"/>
    <property type="match status" value="1"/>
</dbReference>
<evidence type="ECO:0000256" key="13">
    <source>
        <dbReference type="ARBA" id="ARBA00023136"/>
    </source>
</evidence>
<dbReference type="InterPro" id="IPR004358">
    <property type="entry name" value="Sig_transdc_His_kin-like_C"/>
</dbReference>
<dbReference type="Gene3D" id="1.10.287.130">
    <property type="match status" value="1"/>
</dbReference>
<evidence type="ECO:0000256" key="12">
    <source>
        <dbReference type="ARBA" id="ARBA00022989"/>
    </source>
</evidence>
<dbReference type="InterPro" id="IPR001789">
    <property type="entry name" value="Sig_transdc_resp-reg_receiver"/>
</dbReference>
<evidence type="ECO:0000256" key="7">
    <source>
        <dbReference type="ARBA" id="ARBA00022679"/>
    </source>
</evidence>
<feature type="domain" description="HPt" evidence="21">
    <location>
        <begin position="850"/>
        <end position="945"/>
    </location>
</feature>
<dbReference type="SUPFAM" id="SSF55874">
    <property type="entry name" value="ATPase domain of HSP90 chaperone/DNA topoisomerase II/histidine kinase"/>
    <property type="match status" value="1"/>
</dbReference>
<feature type="coiled-coil region" evidence="16">
    <location>
        <begin position="8"/>
        <end position="35"/>
    </location>
</feature>
<keyword evidence="23" id="KW-1185">Reference proteome</keyword>
<dbReference type="PROSITE" id="PS50894">
    <property type="entry name" value="HPT"/>
    <property type="match status" value="1"/>
</dbReference>
<evidence type="ECO:0000259" key="17">
    <source>
        <dbReference type="PROSITE" id="PS50109"/>
    </source>
</evidence>
<sequence length="945" mass="107241">MGSEGEKITALQLNIRKVEAELEALRQQLAAQQHVATVLPAGMLPLTPNTAMLAMMMEQAKHLIMIKGLDNRIIWMSPSFLEFTGYTLEEVLGQNPLELLSSHKDRISVKALDYMAHQMATSLEYEGEYEGCKKNGEPYWVKTTAQPVRDEQGAVLHYLSISEDVTEKVASRRWVEQMQRKLEQDSNRLFSVLSNLHEAILLEDQQGNTQLVNDTFCHLFGIHRDAQFLLQRATKIVWRALANKFNDPTAFLPGIDNLVQHQETVLNEILLLNDQRILERDYILINEGQHFLGTLWRFRDVTEQVRAGEKLKSSEEKYRNIIENMNLGLLETDNQENILYANQRFCDITGYTLDDLIGRSVYSILLRGENVSLMREKNVLRKKGVSDAYEIRTRDRRGHVKWLLISGAPLYDDKHVQTGAINIHLDITAQKKLEVELREANLKAEESSKAKEIFFANMSHEIRTPMNGILGMSELMQQTPLNEQQEGYLKVIHRSAENLLVIINDILDFSKMEAGKLQLKEVNFDLFELVYQMQATMQPHLKEKNLLLEVKLTDQTPQFLKGDPYRLNQILLNLVNNAVKFTDLGWVKVSIRTTLLDDGVRLFFEVKDTGIGISKDYLDRVFQSFSQEDGTGTREYGGTGLGLAITRQLIGLMGGQISIESEKHKGTTVYFDLTFKTGEAPAPKEAVFSKPADELKRVRVLVVEDNEFNRLVAGSLLRNHGATVLEATDGRQALNVLLGNDVDVVLMDIQMPVMNGYDAAKHIRKDLRLQIPIIALTANALQGEREKCLQAGMNEWLVKPVNEEELISTILRLLGKVGNQRVNALEPAMAAHNNSPLYSLAGLQKMAGNNTAFIKRMISVFMDITPPYIRDLEKAILAKDLSTIKSVVHKMRPSIHNLSIIKLYTLIEDLESREVWQEDVATRTALLNETLQEVMTKMGQETILQ</sequence>
<feature type="modified residue" description="4-aspartylphosphate" evidence="15">
    <location>
        <position position="748"/>
    </location>
</feature>
<evidence type="ECO:0000256" key="8">
    <source>
        <dbReference type="ARBA" id="ARBA00022692"/>
    </source>
</evidence>
<keyword evidence="8" id="KW-0812">Transmembrane</keyword>
<evidence type="ECO:0000259" key="19">
    <source>
        <dbReference type="PROSITE" id="PS50112"/>
    </source>
</evidence>
<keyword evidence="4" id="KW-1003">Cell membrane</keyword>
<feature type="domain" description="PAS" evidence="19">
    <location>
        <begin position="314"/>
        <end position="382"/>
    </location>
</feature>
<dbReference type="PROSITE" id="PS50112">
    <property type="entry name" value="PAS"/>
    <property type="match status" value="2"/>
</dbReference>
<dbReference type="PANTHER" id="PTHR43047:SF64">
    <property type="entry name" value="HISTIDINE KINASE CONTAINING CHEY-HOMOLOGOUS RECEIVER DOMAIN AND PAS DOMAIN-RELATED"/>
    <property type="match status" value="1"/>
</dbReference>
<feature type="domain" description="PAC" evidence="20">
    <location>
        <begin position="387"/>
        <end position="439"/>
    </location>
</feature>
<dbReference type="Pfam" id="PF00512">
    <property type="entry name" value="HisKA"/>
    <property type="match status" value="1"/>
</dbReference>
<evidence type="ECO:0000256" key="11">
    <source>
        <dbReference type="ARBA" id="ARBA00022840"/>
    </source>
</evidence>
<dbReference type="InterPro" id="IPR008207">
    <property type="entry name" value="Sig_transdc_His_kin_Hpt_dom"/>
</dbReference>
<dbReference type="SMART" id="SM00448">
    <property type="entry name" value="REC"/>
    <property type="match status" value="1"/>
</dbReference>
<dbReference type="Pfam" id="PF02518">
    <property type="entry name" value="HATPase_c"/>
    <property type="match status" value="1"/>
</dbReference>
<dbReference type="GO" id="GO:0005524">
    <property type="term" value="F:ATP binding"/>
    <property type="evidence" value="ECO:0007669"/>
    <property type="project" value="UniProtKB-KW"/>
</dbReference>
<dbReference type="SMART" id="SM00388">
    <property type="entry name" value="HisKA"/>
    <property type="match status" value="1"/>
</dbReference>
<evidence type="ECO:0000256" key="3">
    <source>
        <dbReference type="ARBA" id="ARBA00012438"/>
    </source>
</evidence>
<keyword evidence="5" id="KW-0997">Cell inner membrane</keyword>